<dbReference type="GO" id="GO:0010181">
    <property type="term" value="F:FMN binding"/>
    <property type="evidence" value="ECO:0007669"/>
    <property type="project" value="TreeGrafter"/>
</dbReference>
<evidence type="ECO:0000313" key="5">
    <source>
        <dbReference type="Proteomes" id="UP000464262"/>
    </source>
</evidence>
<comment type="cofactor">
    <cofactor evidence="1">
        <name>FMN</name>
        <dbReference type="ChEBI" id="CHEBI:58210"/>
    </cofactor>
</comment>
<dbReference type="GO" id="GO:0016491">
    <property type="term" value="F:oxidoreductase activity"/>
    <property type="evidence" value="ECO:0007669"/>
    <property type="project" value="InterPro"/>
</dbReference>
<dbReference type="PANTHER" id="PTHR30543:SF21">
    <property type="entry name" value="NAD(P)H-DEPENDENT FMN REDUCTASE LOT6"/>
    <property type="match status" value="1"/>
</dbReference>
<dbReference type="InterPro" id="IPR050712">
    <property type="entry name" value="NAD(P)H-dep_reductase"/>
</dbReference>
<evidence type="ECO:0000256" key="1">
    <source>
        <dbReference type="ARBA" id="ARBA00001917"/>
    </source>
</evidence>
<dbReference type="Proteomes" id="UP000464262">
    <property type="component" value="Chromosome 2"/>
</dbReference>
<dbReference type="PANTHER" id="PTHR30543">
    <property type="entry name" value="CHROMATE REDUCTASE"/>
    <property type="match status" value="1"/>
</dbReference>
<proteinExistence type="predicted"/>
<sequence>MKLLLLSGSFHSKSRSIAILKALKGYFPEHQYILPELNSLPFYCEDLAKDKPENILQLIEDVETSDGIIVCSPEYNHSVPAVVKNAIDWVSRPAFNSCLKGKPVTIITQANSPVGGARAQAHFKLVFDSTISAIHPVHEMTITGVDSVFNAEFEIVDATVEERLKRHMTSFVEFIDDRNS</sequence>
<dbReference type="EMBL" id="CP047476">
    <property type="protein sequence ID" value="QIA64934.1"/>
    <property type="molecule type" value="Genomic_DNA"/>
</dbReference>
<dbReference type="SUPFAM" id="SSF52218">
    <property type="entry name" value="Flavoproteins"/>
    <property type="match status" value="1"/>
</dbReference>
<dbReference type="AlphaFoldDB" id="A0A7Z2T5S5"/>
<evidence type="ECO:0000313" key="4">
    <source>
        <dbReference type="EMBL" id="QIA64934.1"/>
    </source>
</evidence>
<reference evidence="4 5" key="1">
    <citation type="submission" date="2020-01" db="EMBL/GenBank/DDBJ databases">
        <title>Whole genome and functional gene identification of agarase of Vibrio HN897.</title>
        <authorList>
            <person name="Liu Y."/>
            <person name="Zhao Z."/>
        </authorList>
    </citation>
    <scope>NUCLEOTIDE SEQUENCE [LARGE SCALE GENOMIC DNA]</scope>
    <source>
        <strain evidence="4 5">HN897</strain>
    </source>
</reference>
<feature type="domain" description="NADPH-dependent FMN reductase-like" evidence="3">
    <location>
        <begin position="1"/>
        <end position="136"/>
    </location>
</feature>
<dbReference type="RefSeq" id="WP_164649834.1">
    <property type="nucleotide sequence ID" value="NZ_CP047476.1"/>
</dbReference>
<dbReference type="InterPro" id="IPR029039">
    <property type="entry name" value="Flavoprotein-like_sf"/>
</dbReference>
<keyword evidence="2" id="KW-0288">FMN</keyword>
<keyword evidence="2" id="KW-0285">Flavoprotein</keyword>
<evidence type="ECO:0000259" key="3">
    <source>
        <dbReference type="Pfam" id="PF03358"/>
    </source>
</evidence>
<evidence type="ECO:0000256" key="2">
    <source>
        <dbReference type="ARBA" id="ARBA00022643"/>
    </source>
</evidence>
<dbReference type="InterPro" id="IPR005025">
    <property type="entry name" value="FMN_Rdtase-like_dom"/>
</dbReference>
<dbReference type="KEGG" id="vas:GT360_15315"/>
<organism evidence="4 5">
    <name type="scientific">Vibrio astriarenae</name>
    <dbReference type="NCBI Taxonomy" id="1481923"/>
    <lineage>
        <taxon>Bacteria</taxon>
        <taxon>Pseudomonadati</taxon>
        <taxon>Pseudomonadota</taxon>
        <taxon>Gammaproteobacteria</taxon>
        <taxon>Vibrionales</taxon>
        <taxon>Vibrionaceae</taxon>
        <taxon>Vibrio</taxon>
    </lineage>
</organism>
<dbReference type="Pfam" id="PF03358">
    <property type="entry name" value="FMN_red"/>
    <property type="match status" value="1"/>
</dbReference>
<protein>
    <submittedName>
        <fullName evidence="4">NAD(P)H-dependent oxidoreductase</fullName>
    </submittedName>
</protein>
<name>A0A7Z2T5S5_9VIBR</name>
<dbReference type="Gene3D" id="3.40.50.360">
    <property type="match status" value="1"/>
</dbReference>
<gene>
    <name evidence="4" type="ORF">GT360_15315</name>
</gene>
<dbReference type="GO" id="GO:0005829">
    <property type="term" value="C:cytosol"/>
    <property type="evidence" value="ECO:0007669"/>
    <property type="project" value="TreeGrafter"/>
</dbReference>
<accession>A0A7Z2T5S5</accession>
<keyword evidence="5" id="KW-1185">Reference proteome</keyword>